<keyword evidence="6" id="KW-1185">Reference proteome</keyword>
<evidence type="ECO:0000256" key="1">
    <source>
        <dbReference type="ARBA" id="ARBA00005964"/>
    </source>
</evidence>
<dbReference type="Proteomes" id="UP000567179">
    <property type="component" value="Unassembled WGS sequence"/>
</dbReference>
<dbReference type="InterPro" id="IPR019826">
    <property type="entry name" value="Carboxylesterase_B_AS"/>
</dbReference>
<comment type="similarity">
    <text evidence="1 3">Belongs to the type-B carboxylesterase/lipase family.</text>
</comment>
<dbReference type="PANTHER" id="PTHR45570:SF1">
    <property type="entry name" value="CARBOXYLIC ESTER HYDROLASE"/>
    <property type="match status" value="1"/>
</dbReference>
<gene>
    <name evidence="5" type="ORF">D9619_005486</name>
</gene>
<organism evidence="5 6">
    <name type="scientific">Psilocybe cf. subviscida</name>
    <dbReference type="NCBI Taxonomy" id="2480587"/>
    <lineage>
        <taxon>Eukaryota</taxon>
        <taxon>Fungi</taxon>
        <taxon>Dikarya</taxon>
        <taxon>Basidiomycota</taxon>
        <taxon>Agaricomycotina</taxon>
        <taxon>Agaricomycetes</taxon>
        <taxon>Agaricomycetidae</taxon>
        <taxon>Agaricales</taxon>
        <taxon>Agaricineae</taxon>
        <taxon>Strophariaceae</taxon>
        <taxon>Psilocybe</taxon>
    </lineage>
</organism>
<evidence type="ECO:0000259" key="4">
    <source>
        <dbReference type="Pfam" id="PF00135"/>
    </source>
</evidence>
<feature type="chain" id="PRO_5034309692" description="Carboxylic ester hydrolase" evidence="3">
    <location>
        <begin position="20"/>
        <end position="555"/>
    </location>
</feature>
<dbReference type="EC" id="3.1.1.-" evidence="3"/>
<dbReference type="EMBL" id="JAACJJ010000001">
    <property type="protein sequence ID" value="KAF5330350.1"/>
    <property type="molecule type" value="Genomic_DNA"/>
</dbReference>
<dbReference type="Pfam" id="PF00135">
    <property type="entry name" value="COesterase"/>
    <property type="match status" value="1"/>
</dbReference>
<keyword evidence="2 3" id="KW-0378">Hydrolase</keyword>
<evidence type="ECO:0000313" key="5">
    <source>
        <dbReference type="EMBL" id="KAF5330350.1"/>
    </source>
</evidence>
<evidence type="ECO:0000256" key="3">
    <source>
        <dbReference type="RuleBase" id="RU361235"/>
    </source>
</evidence>
<sequence length="555" mass="58255">MFPLTLLATAALVLPAVVGFPTQPNGIVLSPGDPKRILCQLPILKKFLCPPATNANVFKTTILGSAPGVMDPDGALRFSVKYASATRWQPSTIVSSWNLPNGFTNASSLPLPCAQLGVDDSQFSEDCLSMILYVPPGLTLTSAVPTLVWIHGGSFIVGAATATGLDGSKLAVATNSIVAVVQYRLGVFGFTAPNGQKNLALKDVVVGLQFLKKVLPSFGGSPSKVTLAGQSSGAQMIRSLLGVPSAASLFRSAILQSDPMNFGPLSLKTHNALLANFTGELGCGTDAACLNSLSAIDILNVELDLFTLAVGIDPAAGQFEPIRPVLDGVFYTNPLDGTVPFPTVSKPLLLTSVAQDAGQAIYSMNPSPIAESELLGKYQDTFGPARAAVIMASPFYPAVPQVGGSVDARVQLQAVGTDYLWKCSSWTFARNWVQHGGSAYVGQFVIGATYPSNDQNPYCLQPGIVCHEDDIQIVFGTVPNPSPAQFGLINETQRRYKAFLSGNNPNAAGVAPWPAATSSNAHPILLGGVGEAAVGACTSTFWGVNPQFDYQFFNQ</sequence>
<feature type="domain" description="Carboxylesterase type B" evidence="4">
    <location>
        <begin position="80"/>
        <end position="520"/>
    </location>
</feature>
<protein>
    <recommendedName>
        <fullName evidence="3">Carboxylic ester hydrolase</fullName>
        <ecNumber evidence="3">3.1.1.-</ecNumber>
    </recommendedName>
</protein>
<evidence type="ECO:0000313" key="6">
    <source>
        <dbReference type="Proteomes" id="UP000567179"/>
    </source>
</evidence>
<dbReference type="GO" id="GO:0016787">
    <property type="term" value="F:hydrolase activity"/>
    <property type="evidence" value="ECO:0007669"/>
    <property type="project" value="UniProtKB-KW"/>
</dbReference>
<dbReference type="OrthoDB" id="408631at2759"/>
<dbReference type="SUPFAM" id="SSF53474">
    <property type="entry name" value="alpha/beta-Hydrolases"/>
    <property type="match status" value="1"/>
</dbReference>
<comment type="caution">
    <text evidence="5">The sequence shown here is derived from an EMBL/GenBank/DDBJ whole genome shotgun (WGS) entry which is preliminary data.</text>
</comment>
<name>A0A8H5BVI6_9AGAR</name>
<proteinExistence type="inferred from homology"/>
<feature type="signal peptide" evidence="3">
    <location>
        <begin position="1"/>
        <end position="19"/>
    </location>
</feature>
<dbReference type="AlphaFoldDB" id="A0A8H5BVI6"/>
<accession>A0A8H5BVI6</accession>
<keyword evidence="3" id="KW-0732">Signal</keyword>
<dbReference type="PROSITE" id="PS00122">
    <property type="entry name" value="CARBOXYLESTERASE_B_1"/>
    <property type="match status" value="1"/>
</dbReference>
<dbReference type="PANTHER" id="PTHR45570">
    <property type="entry name" value="CARBOXYLIC ESTER HYDROLASE"/>
    <property type="match status" value="1"/>
</dbReference>
<dbReference type="InterPro" id="IPR029058">
    <property type="entry name" value="AB_hydrolase_fold"/>
</dbReference>
<evidence type="ECO:0000256" key="2">
    <source>
        <dbReference type="ARBA" id="ARBA00022801"/>
    </source>
</evidence>
<dbReference type="InterPro" id="IPR002018">
    <property type="entry name" value="CarbesteraseB"/>
</dbReference>
<dbReference type="Gene3D" id="3.40.50.1820">
    <property type="entry name" value="alpha/beta hydrolase"/>
    <property type="match status" value="1"/>
</dbReference>
<reference evidence="5 6" key="1">
    <citation type="journal article" date="2020" name="ISME J.">
        <title>Uncovering the hidden diversity of litter-decomposition mechanisms in mushroom-forming fungi.</title>
        <authorList>
            <person name="Floudas D."/>
            <person name="Bentzer J."/>
            <person name="Ahren D."/>
            <person name="Johansson T."/>
            <person name="Persson P."/>
            <person name="Tunlid A."/>
        </authorList>
    </citation>
    <scope>NUCLEOTIDE SEQUENCE [LARGE SCALE GENOMIC DNA]</scope>
    <source>
        <strain evidence="5 6">CBS 101986</strain>
    </source>
</reference>